<comment type="caution">
    <text evidence="1">The sequence shown here is derived from an EMBL/GenBank/DDBJ whole genome shotgun (WGS) entry which is preliminary data.</text>
</comment>
<reference evidence="1" key="1">
    <citation type="submission" date="2021-08" db="EMBL/GenBank/DDBJ databases">
        <title>The first chromosome-level gecko genome reveals the dynamic sex chromosomes of Neotropical dwarf geckos (Sphaerodactylidae: Sphaerodactylus).</title>
        <authorList>
            <person name="Pinto B.J."/>
            <person name="Keating S.E."/>
            <person name="Gamble T."/>
        </authorList>
    </citation>
    <scope>NUCLEOTIDE SEQUENCE</scope>
    <source>
        <strain evidence="1">TG3544</strain>
    </source>
</reference>
<protein>
    <submittedName>
        <fullName evidence="1">Uncharacterized protein</fullName>
    </submittedName>
</protein>
<evidence type="ECO:0000313" key="1">
    <source>
        <dbReference type="EMBL" id="KAH8013568.1"/>
    </source>
</evidence>
<gene>
    <name evidence="1" type="ORF">K3G42_020504</name>
</gene>
<evidence type="ECO:0000313" key="2">
    <source>
        <dbReference type="Proteomes" id="UP000827872"/>
    </source>
</evidence>
<dbReference type="Proteomes" id="UP000827872">
    <property type="component" value="Linkage Group LG02"/>
</dbReference>
<name>A0ACB8G2C6_9SAUR</name>
<proteinExistence type="predicted"/>
<sequence length="392" mass="43598">MLTAEEFEAKDSSSRNSQGQLITVYGFSIFFRHLSNVEEPGQLLGFSSEAEPRHLLGFILMAGGGHFAEYGSLGIELMLGGEVLVVHKTFHRYTVTRSPMENYPATGVRDAQDVCPNLLGGLPCDHNGASLLKDIQEPWPSWKGHLQGAGAHLSCVPSTNRARFFVESCSDPSRGAGESETVPLNREESTEAQEWLEPQGVPSTPVEDLLFTACKTGDLKTLQHLLGMADGAAQEGEDCHSNNMHHLLNASLNESGWTLLHVAAAAGRSAVVRLLLQTGADPAIRDKQNQPPYCVSADKQTRNEFRRFMDEQPEKYDYIQAQVPGPLTSQMEAKQAERRRAHKAQRKQREKEERESQQLLKQEENEKRCFALLSDREKIHCPSHTDPCCHNL</sequence>
<organism evidence="1 2">
    <name type="scientific">Sphaerodactylus townsendi</name>
    <dbReference type="NCBI Taxonomy" id="933632"/>
    <lineage>
        <taxon>Eukaryota</taxon>
        <taxon>Metazoa</taxon>
        <taxon>Chordata</taxon>
        <taxon>Craniata</taxon>
        <taxon>Vertebrata</taxon>
        <taxon>Euteleostomi</taxon>
        <taxon>Lepidosauria</taxon>
        <taxon>Squamata</taxon>
        <taxon>Bifurcata</taxon>
        <taxon>Gekkota</taxon>
        <taxon>Sphaerodactylidae</taxon>
        <taxon>Sphaerodactylus</taxon>
    </lineage>
</organism>
<keyword evidence="2" id="KW-1185">Reference proteome</keyword>
<dbReference type="EMBL" id="CM037615">
    <property type="protein sequence ID" value="KAH8013568.1"/>
    <property type="molecule type" value="Genomic_DNA"/>
</dbReference>
<accession>A0ACB8G2C6</accession>